<dbReference type="InterPro" id="IPR001242">
    <property type="entry name" value="Condensation_dom"/>
</dbReference>
<evidence type="ECO:0000313" key="5">
    <source>
        <dbReference type="EMBL" id="OLF14431.1"/>
    </source>
</evidence>
<dbReference type="Gene3D" id="3.40.50.980">
    <property type="match status" value="2"/>
</dbReference>
<dbReference type="InterPro" id="IPR023213">
    <property type="entry name" value="CAT-like_dom_sf"/>
</dbReference>
<evidence type="ECO:0000256" key="1">
    <source>
        <dbReference type="ARBA" id="ARBA00001957"/>
    </source>
</evidence>
<dbReference type="Gene3D" id="3.30.559.10">
    <property type="entry name" value="Chloramphenicol acetyltransferase-like domain"/>
    <property type="match status" value="1"/>
</dbReference>
<reference evidence="5 6" key="1">
    <citation type="submission" date="2016-12" db="EMBL/GenBank/DDBJ databases">
        <title>The draft genome sequence of Actinophytocola xinjiangensis.</title>
        <authorList>
            <person name="Wang W."/>
            <person name="Yuan L."/>
        </authorList>
    </citation>
    <scope>NUCLEOTIDE SEQUENCE [LARGE SCALE GENOMIC DNA]</scope>
    <source>
        <strain evidence="5 6">CGMCC 4.4663</strain>
    </source>
</reference>
<evidence type="ECO:0000259" key="4">
    <source>
        <dbReference type="PROSITE" id="PS50075"/>
    </source>
</evidence>
<evidence type="ECO:0000256" key="2">
    <source>
        <dbReference type="ARBA" id="ARBA00022450"/>
    </source>
</evidence>
<dbReference type="InterPro" id="IPR025110">
    <property type="entry name" value="AMP-bd_C"/>
</dbReference>
<sequence>MAEPAPLAHQQHRVWLLDRLDPGNPAFNVPFGTWLRGPLDRSALAGALTELAGRHEALRTSFVVHDTEPVMVVSPPDLPLTELAAATPADALDRAAEVARHRFDLAAGPPALAAVISVPPDRHLLVLVVHHIVCDGWSGTILLRDLGALYSARVSGVPARLPAPAITPSAYARRQRSELSGQRLRDHLDFWTGHLAGAPPVIALPTDAPRAASGAGAGAIHRFTLDADLTERVRRFARQHRATPFLVLYTAFGALLHRYSGQDRVVVGFPMANRTDPELESLVAYVSNVLPMCLDFSDDPGFADVLTGVRSRLAPVYEYQDVPFPALVAELGVPRDLGVNPIFQVHFALQWFPGDEAGFTGLEVAPAPLDNRTAKFDLYLSLEWASDGMRGELQYDADQFTGARASAMAGHYTRLLHAAVTHGGTVATLPLLTDGERDTVARWSGTGRDTDAGPLVPDLFAARAARCPSRVALVDGDRRMTFGELEANANRLAHRLRRMGVGPERIVGVCLDRSASHLVALLAVLKAGGAYLPLDPHYPPERLAFMVRDSSVTTVVTDTGAAHAVPPGPATLTLDELDLADEPVTPVHHGLDRDNLMSVLYTSGSTGRPKGVLGTHRNWLPPIAAMHREFPFRPGEVCCQKTPASFVDAVWESLDPLLHGVPLVVLPDGIVRDPSAFVAALAEHRVTRLVAVPSLLRLLLDAPGALPDLTLCVSSGEELTPDLARRLRTRLPAARLVNLYGTTEVAADVTRYTVPDGARRVAIGGPIAGARLHLLDRALGPVPVGVPGEIHVGGEVVARGYLGAPGLTAERFVPSPFGDGERLYRTGDLGRYRPDGVVELLGRADRQVKVRGVRVELGEVASTVAEFGSVADCAVLVRTELGDTQLLAYVLPAPGRDLDPAALDAHLRARLPSHLVPTIVPIAELPLLPNGKVDTAALAATGSIAPAGVTEYVAPRGREEAAMAAIWQRVLGVDRVGVHDNFFDLGGDSVRALRLVALANQEGFRLQAQDPVRSQTVAELVAASGATQDAAKDTPSLTVAASDLDALARLITRRADARDA</sequence>
<dbReference type="PANTHER" id="PTHR45527">
    <property type="entry name" value="NONRIBOSOMAL PEPTIDE SYNTHETASE"/>
    <property type="match status" value="1"/>
</dbReference>
<dbReference type="GO" id="GO:0031177">
    <property type="term" value="F:phosphopantetheine binding"/>
    <property type="evidence" value="ECO:0007669"/>
    <property type="project" value="TreeGrafter"/>
</dbReference>
<organism evidence="5 6">
    <name type="scientific">Actinophytocola xinjiangensis</name>
    <dbReference type="NCBI Taxonomy" id="485602"/>
    <lineage>
        <taxon>Bacteria</taxon>
        <taxon>Bacillati</taxon>
        <taxon>Actinomycetota</taxon>
        <taxon>Actinomycetes</taxon>
        <taxon>Pseudonocardiales</taxon>
        <taxon>Pseudonocardiaceae</taxon>
    </lineage>
</organism>
<dbReference type="Gene3D" id="3.30.300.30">
    <property type="match status" value="1"/>
</dbReference>
<keyword evidence="3" id="KW-0597">Phosphoprotein</keyword>
<dbReference type="InterPro" id="IPR020845">
    <property type="entry name" value="AMP-binding_CS"/>
</dbReference>
<dbReference type="GO" id="GO:0043041">
    <property type="term" value="P:amino acid activation for nonribosomal peptide biosynthetic process"/>
    <property type="evidence" value="ECO:0007669"/>
    <property type="project" value="TreeGrafter"/>
</dbReference>
<comment type="cofactor">
    <cofactor evidence="1">
        <name>pantetheine 4'-phosphate</name>
        <dbReference type="ChEBI" id="CHEBI:47942"/>
    </cofactor>
</comment>
<comment type="caution">
    <text evidence="5">The sequence shown here is derived from an EMBL/GenBank/DDBJ whole genome shotgun (WGS) entry which is preliminary data.</text>
</comment>
<feature type="domain" description="Carrier" evidence="4">
    <location>
        <begin position="954"/>
        <end position="1028"/>
    </location>
</feature>
<dbReference type="NCBIfam" id="TIGR01733">
    <property type="entry name" value="AA-adenyl-dom"/>
    <property type="match status" value="1"/>
</dbReference>
<name>A0A7Z0WSC0_9PSEU</name>
<dbReference type="SUPFAM" id="SSF47336">
    <property type="entry name" value="ACP-like"/>
    <property type="match status" value="1"/>
</dbReference>
<dbReference type="CDD" id="cd19531">
    <property type="entry name" value="LCL_NRPS-like"/>
    <property type="match status" value="1"/>
</dbReference>
<dbReference type="PROSITE" id="PS00012">
    <property type="entry name" value="PHOSPHOPANTETHEINE"/>
    <property type="match status" value="1"/>
</dbReference>
<dbReference type="AlphaFoldDB" id="A0A7Z0WSC0"/>
<gene>
    <name evidence="5" type="ORF">BLA60_04745</name>
</gene>
<dbReference type="Gene3D" id="3.30.559.30">
    <property type="entry name" value="Nonribosomal peptide synthetase, condensation domain"/>
    <property type="match status" value="1"/>
</dbReference>
<dbReference type="FunFam" id="3.40.50.12780:FF:000012">
    <property type="entry name" value="Non-ribosomal peptide synthetase"/>
    <property type="match status" value="1"/>
</dbReference>
<dbReference type="InterPro" id="IPR006162">
    <property type="entry name" value="Ppantetheine_attach_site"/>
</dbReference>
<dbReference type="InterPro" id="IPR045851">
    <property type="entry name" value="AMP-bd_C_sf"/>
</dbReference>
<dbReference type="Gene3D" id="2.30.38.10">
    <property type="entry name" value="Luciferase, Domain 3"/>
    <property type="match status" value="1"/>
</dbReference>
<dbReference type="PANTHER" id="PTHR45527:SF1">
    <property type="entry name" value="FATTY ACID SYNTHASE"/>
    <property type="match status" value="1"/>
</dbReference>
<keyword evidence="6" id="KW-1185">Reference proteome</keyword>
<evidence type="ECO:0000313" key="6">
    <source>
        <dbReference type="Proteomes" id="UP000185696"/>
    </source>
</evidence>
<dbReference type="EMBL" id="MSIF01000001">
    <property type="protein sequence ID" value="OLF14431.1"/>
    <property type="molecule type" value="Genomic_DNA"/>
</dbReference>
<proteinExistence type="predicted"/>
<evidence type="ECO:0000256" key="3">
    <source>
        <dbReference type="ARBA" id="ARBA00022553"/>
    </source>
</evidence>
<dbReference type="PROSITE" id="PS50075">
    <property type="entry name" value="CARRIER"/>
    <property type="match status" value="1"/>
</dbReference>
<dbReference type="InterPro" id="IPR010071">
    <property type="entry name" value="AA_adenyl_dom"/>
</dbReference>
<dbReference type="Gene3D" id="1.10.1200.10">
    <property type="entry name" value="ACP-like"/>
    <property type="match status" value="1"/>
</dbReference>
<dbReference type="CDD" id="cd05930">
    <property type="entry name" value="A_NRPS"/>
    <property type="match status" value="1"/>
</dbReference>
<dbReference type="Pfam" id="PF00550">
    <property type="entry name" value="PP-binding"/>
    <property type="match status" value="1"/>
</dbReference>
<dbReference type="InterPro" id="IPR000873">
    <property type="entry name" value="AMP-dep_synth/lig_dom"/>
</dbReference>
<protein>
    <recommendedName>
        <fullName evidence="4">Carrier domain-containing protein</fullName>
    </recommendedName>
</protein>
<dbReference type="Pfam" id="PF00668">
    <property type="entry name" value="Condensation"/>
    <property type="match status" value="1"/>
</dbReference>
<dbReference type="Proteomes" id="UP000185696">
    <property type="component" value="Unassembled WGS sequence"/>
</dbReference>
<dbReference type="SUPFAM" id="SSF52777">
    <property type="entry name" value="CoA-dependent acyltransferases"/>
    <property type="match status" value="2"/>
</dbReference>
<dbReference type="FunFam" id="3.40.50.980:FF:000001">
    <property type="entry name" value="Non-ribosomal peptide synthetase"/>
    <property type="match status" value="1"/>
</dbReference>
<dbReference type="RefSeq" id="WP_075131379.1">
    <property type="nucleotide sequence ID" value="NZ_MSIF01000001.1"/>
</dbReference>
<dbReference type="SUPFAM" id="SSF56801">
    <property type="entry name" value="Acetyl-CoA synthetase-like"/>
    <property type="match status" value="1"/>
</dbReference>
<dbReference type="GO" id="GO:0005829">
    <property type="term" value="C:cytosol"/>
    <property type="evidence" value="ECO:0007669"/>
    <property type="project" value="TreeGrafter"/>
</dbReference>
<dbReference type="PROSITE" id="PS00455">
    <property type="entry name" value="AMP_BINDING"/>
    <property type="match status" value="1"/>
</dbReference>
<keyword evidence="2" id="KW-0596">Phosphopantetheine</keyword>
<dbReference type="GO" id="GO:0044550">
    <property type="term" value="P:secondary metabolite biosynthetic process"/>
    <property type="evidence" value="ECO:0007669"/>
    <property type="project" value="TreeGrafter"/>
</dbReference>
<dbReference type="InterPro" id="IPR009081">
    <property type="entry name" value="PP-bd_ACP"/>
</dbReference>
<dbReference type="GO" id="GO:0003824">
    <property type="term" value="F:catalytic activity"/>
    <property type="evidence" value="ECO:0007669"/>
    <property type="project" value="InterPro"/>
</dbReference>
<dbReference type="Pfam" id="PF00501">
    <property type="entry name" value="AMP-binding"/>
    <property type="match status" value="1"/>
</dbReference>
<dbReference type="Pfam" id="PF13193">
    <property type="entry name" value="AMP-binding_C"/>
    <property type="match status" value="1"/>
</dbReference>
<dbReference type="FunFam" id="1.10.1200.10:FF:000005">
    <property type="entry name" value="Nonribosomal peptide synthetase 1"/>
    <property type="match status" value="1"/>
</dbReference>
<accession>A0A7Z0WSC0</accession>
<dbReference type="InterPro" id="IPR036736">
    <property type="entry name" value="ACP-like_sf"/>
</dbReference>
<dbReference type="OrthoDB" id="2472181at2"/>
<dbReference type="GO" id="GO:0008610">
    <property type="term" value="P:lipid biosynthetic process"/>
    <property type="evidence" value="ECO:0007669"/>
    <property type="project" value="UniProtKB-ARBA"/>
</dbReference>